<sequence length="190" mass="19486">MAMMRGWRGVGLLRVRRRAGRPPTGARPLSRRRALLGTPLALLFVLAGAAPAAADATVFAPNAVPGRTTVIDVWCGARATSASVNVVPFGGPPELPLAPYPAGGPGAFRVSYLVPANATPGRYDLVAECNDGLAGDASLVVGLPAADDQNQPEGGRTTLALLASFAIVASLVGGGLALVRRFGPRSRLRN</sequence>
<dbReference type="EMBL" id="FNQB01000003">
    <property type="protein sequence ID" value="SDZ54186.1"/>
    <property type="molecule type" value="Genomic_DNA"/>
</dbReference>
<evidence type="ECO:0000313" key="3">
    <source>
        <dbReference type="EMBL" id="SDZ54186.1"/>
    </source>
</evidence>
<gene>
    <name evidence="3" type="ORF">SAMN05421684_6460</name>
</gene>
<keyword evidence="1" id="KW-0472">Membrane</keyword>
<feature type="chain" id="PRO_5039520577" description="MYXO-CTERM domain-containing protein" evidence="2">
    <location>
        <begin position="50"/>
        <end position="190"/>
    </location>
</feature>
<proteinExistence type="predicted"/>
<accession>A0A1H3TVH0</accession>
<evidence type="ECO:0000256" key="2">
    <source>
        <dbReference type="SAM" id="SignalP"/>
    </source>
</evidence>
<evidence type="ECO:0008006" key="5">
    <source>
        <dbReference type="Google" id="ProtNLM"/>
    </source>
</evidence>
<feature type="transmembrane region" description="Helical" evidence="1">
    <location>
        <begin position="159"/>
        <end position="179"/>
    </location>
</feature>
<evidence type="ECO:0000313" key="4">
    <source>
        <dbReference type="Proteomes" id="UP000199632"/>
    </source>
</evidence>
<keyword evidence="1" id="KW-1133">Transmembrane helix</keyword>
<keyword evidence="1" id="KW-0812">Transmembrane</keyword>
<organism evidence="3 4">
    <name type="scientific">Asanoa ishikariensis</name>
    <dbReference type="NCBI Taxonomy" id="137265"/>
    <lineage>
        <taxon>Bacteria</taxon>
        <taxon>Bacillati</taxon>
        <taxon>Actinomycetota</taxon>
        <taxon>Actinomycetes</taxon>
        <taxon>Micromonosporales</taxon>
        <taxon>Micromonosporaceae</taxon>
        <taxon>Asanoa</taxon>
    </lineage>
</organism>
<dbReference type="Proteomes" id="UP000199632">
    <property type="component" value="Unassembled WGS sequence"/>
</dbReference>
<protein>
    <recommendedName>
        <fullName evidence="5">MYXO-CTERM domain-containing protein</fullName>
    </recommendedName>
</protein>
<keyword evidence="4" id="KW-1185">Reference proteome</keyword>
<evidence type="ECO:0000256" key="1">
    <source>
        <dbReference type="SAM" id="Phobius"/>
    </source>
</evidence>
<keyword evidence="2" id="KW-0732">Signal</keyword>
<feature type="signal peptide" evidence="2">
    <location>
        <begin position="1"/>
        <end position="49"/>
    </location>
</feature>
<name>A0A1H3TVH0_9ACTN</name>
<reference evidence="4" key="1">
    <citation type="submission" date="2016-10" db="EMBL/GenBank/DDBJ databases">
        <authorList>
            <person name="Varghese N."/>
            <person name="Submissions S."/>
        </authorList>
    </citation>
    <scope>NUCLEOTIDE SEQUENCE [LARGE SCALE GENOMIC DNA]</scope>
    <source>
        <strain evidence="4">DSM 44718</strain>
    </source>
</reference>
<dbReference type="AlphaFoldDB" id="A0A1H3TVH0"/>